<dbReference type="PANTHER" id="PTHR34069:SF2">
    <property type="entry name" value="BETA-KETOACYL-[ACYL-CARRIER-PROTEIN] SYNTHASE III"/>
    <property type="match status" value="1"/>
</dbReference>
<dbReference type="EMBL" id="BAAAMR010000049">
    <property type="protein sequence ID" value="GAA2148384.1"/>
    <property type="molecule type" value="Genomic_DNA"/>
</dbReference>
<dbReference type="SUPFAM" id="SSF53901">
    <property type="entry name" value="Thiolase-like"/>
    <property type="match status" value="1"/>
</dbReference>
<comment type="caution">
    <text evidence="5">The sequence shown here is derived from an EMBL/GenBank/DDBJ whole genome shotgun (WGS) entry which is preliminary data.</text>
</comment>
<keyword evidence="2" id="KW-0012">Acyltransferase</keyword>
<evidence type="ECO:0000256" key="2">
    <source>
        <dbReference type="ARBA" id="ARBA00023315"/>
    </source>
</evidence>
<dbReference type="Proteomes" id="UP001501020">
    <property type="component" value="Unassembled WGS sequence"/>
</dbReference>
<feature type="domain" description="Beta-ketoacyl-[acyl-carrier-protein] synthase III N-terminal" evidence="4">
    <location>
        <begin position="162"/>
        <end position="242"/>
    </location>
</feature>
<evidence type="ECO:0000259" key="4">
    <source>
        <dbReference type="Pfam" id="PF08545"/>
    </source>
</evidence>
<dbReference type="Gene3D" id="3.40.47.10">
    <property type="match status" value="1"/>
</dbReference>
<feature type="domain" description="Beta-ketoacyl-[acyl-carrier-protein] synthase III C-terminal" evidence="3">
    <location>
        <begin position="294"/>
        <end position="383"/>
    </location>
</feature>
<accession>A0ABN2ZVD9</accession>
<dbReference type="PANTHER" id="PTHR34069">
    <property type="entry name" value="3-OXOACYL-[ACYL-CARRIER-PROTEIN] SYNTHASE 3"/>
    <property type="match status" value="1"/>
</dbReference>
<reference evidence="5 6" key="1">
    <citation type="journal article" date="2019" name="Int. J. Syst. Evol. Microbiol.">
        <title>The Global Catalogue of Microorganisms (GCM) 10K type strain sequencing project: providing services to taxonomists for standard genome sequencing and annotation.</title>
        <authorList>
            <consortium name="The Broad Institute Genomics Platform"/>
            <consortium name="The Broad Institute Genome Sequencing Center for Infectious Disease"/>
            <person name="Wu L."/>
            <person name="Ma J."/>
        </authorList>
    </citation>
    <scope>NUCLEOTIDE SEQUENCE [LARGE SCALE GENOMIC DNA]</scope>
    <source>
        <strain evidence="5 6">JCM 13850</strain>
    </source>
</reference>
<evidence type="ECO:0000313" key="5">
    <source>
        <dbReference type="EMBL" id="GAA2148384.1"/>
    </source>
</evidence>
<dbReference type="NCBIfam" id="NF006829">
    <property type="entry name" value="PRK09352.1"/>
    <property type="match status" value="1"/>
</dbReference>
<organism evidence="5 6">
    <name type="scientific">Actinomadura napierensis</name>
    <dbReference type="NCBI Taxonomy" id="267854"/>
    <lineage>
        <taxon>Bacteria</taxon>
        <taxon>Bacillati</taxon>
        <taxon>Actinomycetota</taxon>
        <taxon>Actinomycetes</taxon>
        <taxon>Streptosporangiales</taxon>
        <taxon>Thermomonosporaceae</taxon>
        <taxon>Actinomadura</taxon>
    </lineage>
</organism>
<sequence length="386" mass="39486">MGLFTYGIGLATVGAPERITGRPAGGAGPDRPTTTTGLTAGWGERRMTWSDQQPAHTRWAIRGTGSHLPERRIPSTEVSRSLGLEPDWIERRTGIRNRHVAAPGRAASDLAAAAAHEALDAAGLRPDDIGLIVLGTSTPDELGPSTACRVQALIGARAAAAFDVAAACSGFVFGLQAALGWLAAQRGAAPYALVIGVEVYSRFLDPADRGTAALFGDGAAAAVVGPVPAPYGIGPVTLGSDGTRAGDVLIPAGGARRPPPPPPPPDLGHTIHMDGRAVRDFITAILPRLVAEACEDAAVKPADLALVVPHQPNPRLVASLAGPLGLDPAQLMIAGEDVGNIGAASLPYALDRAVRTGRVKGGDLVLLAGFGAGLTWGRTLITWPDA</sequence>
<gene>
    <name evidence="5" type="ORF">GCM10009727_51240</name>
</gene>
<dbReference type="Pfam" id="PF08545">
    <property type="entry name" value="ACP_syn_III"/>
    <property type="match status" value="1"/>
</dbReference>
<proteinExistence type="predicted"/>
<dbReference type="CDD" id="cd00830">
    <property type="entry name" value="KAS_III"/>
    <property type="match status" value="1"/>
</dbReference>
<dbReference type="InterPro" id="IPR013751">
    <property type="entry name" value="ACP_syn_III_N"/>
</dbReference>
<keyword evidence="6" id="KW-1185">Reference proteome</keyword>
<protein>
    <submittedName>
        <fullName evidence="5">Ketoacyl-ACP synthase III</fullName>
    </submittedName>
</protein>
<evidence type="ECO:0000259" key="3">
    <source>
        <dbReference type="Pfam" id="PF08541"/>
    </source>
</evidence>
<evidence type="ECO:0000313" key="6">
    <source>
        <dbReference type="Proteomes" id="UP001501020"/>
    </source>
</evidence>
<name>A0ABN2ZVD9_9ACTN</name>
<dbReference type="InterPro" id="IPR016039">
    <property type="entry name" value="Thiolase-like"/>
</dbReference>
<dbReference type="InterPro" id="IPR013747">
    <property type="entry name" value="ACP_syn_III_C"/>
</dbReference>
<dbReference type="Pfam" id="PF08541">
    <property type="entry name" value="ACP_syn_III_C"/>
    <property type="match status" value="1"/>
</dbReference>
<keyword evidence="1" id="KW-0808">Transferase</keyword>
<evidence type="ECO:0000256" key="1">
    <source>
        <dbReference type="ARBA" id="ARBA00022679"/>
    </source>
</evidence>